<comment type="caution">
    <text evidence="2">The sequence shown here is derived from an EMBL/GenBank/DDBJ whole genome shotgun (WGS) entry which is preliminary data.</text>
</comment>
<accession>A0ABT6GYL7</accession>
<dbReference type="EMBL" id="JAKZMO010000043">
    <property type="protein sequence ID" value="MDG5486773.1"/>
    <property type="molecule type" value="Genomic_DNA"/>
</dbReference>
<evidence type="ECO:0000256" key="1">
    <source>
        <dbReference type="SAM" id="MobiDB-lite"/>
    </source>
</evidence>
<organism evidence="2 3">
    <name type="scientific">Mycolicibacterium gadium</name>
    <name type="common">Mycobacterium gadium</name>
    <dbReference type="NCBI Taxonomy" id="1794"/>
    <lineage>
        <taxon>Bacteria</taxon>
        <taxon>Bacillati</taxon>
        <taxon>Actinomycetota</taxon>
        <taxon>Actinomycetes</taxon>
        <taxon>Mycobacteriales</taxon>
        <taxon>Mycobacteriaceae</taxon>
        <taxon>Mycolicibacterium</taxon>
    </lineage>
</organism>
<dbReference type="Proteomes" id="UP001154266">
    <property type="component" value="Unassembled WGS sequence"/>
</dbReference>
<sequence>MTIMQATLPVGEMNPVNSETSRSTGLGLAVDVGGADWGTDACAATDEELVASGLEELAHPETTSKATTLATADVGGLPGRATARR</sequence>
<reference evidence="2" key="1">
    <citation type="journal article" date="2023" name="Environ. Microbiol.">
        <title>The 2-methylpropene degradation pathway in Mycobacteriaceae family strains.</title>
        <authorList>
            <person name="Helbich S."/>
            <person name="Barrantes I."/>
            <person name="Dos Anjos Borges L.G."/>
            <person name="Pieper D.H."/>
            <person name="Vainshtein Y."/>
            <person name="Sohn K."/>
            <person name="Engesser K.H."/>
        </authorList>
    </citation>
    <scope>NUCLEOTIDE SEQUENCE</scope>
    <source>
        <strain evidence="2">IBE100</strain>
    </source>
</reference>
<protein>
    <submittedName>
        <fullName evidence="2">Uncharacterized protein</fullName>
    </submittedName>
</protein>
<dbReference type="RefSeq" id="WP_278223875.1">
    <property type="nucleotide sequence ID" value="NZ_JAKZMO010000043.1"/>
</dbReference>
<evidence type="ECO:0000313" key="2">
    <source>
        <dbReference type="EMBL" id="MDG5486773.1"/>
    </source>
</evidence>
<name>A0ABT6GYL7_MYCGU</name>
<feature type="region of interest" description="Disordered" evidence="1">
    <location>
        <begin position="1"/>
        <end position="23"/>
    </location>
</feature>
<proteinExistence type="predicted"/>
<keyword evidence="3" id="KW-1185">Reference proteome</keyword>
<evidence type="ECO:0000313" key="3">
    <source>
        <dbReference type="Proteomes" id="UP001154266"/>
    </source>
</evidence>
<gene>
    <name evidence="2" type="ORF">MNO81_28600</name>
</gene>